<protein>
    <recommendedName>
        <fullName evidence="4">DUF998 domain-containing protein</fullName>
    </recommendedName>
</protein>
<keyword evidence="3" id="KW-1185">Reference proteome</keyword>
<gene>
    <name evidence="2" type="ORF">GCM10009745_14450</name>
</gene>
<feature type="transmembrane region" description="Helical" evidence="1">
    <location>
        <begin position="173"/>
        <end position="195"/>
    </location>
</feature>
<keyword evidence="1" id="KW-0472">Membrane</keyword>
<name>A0ABN2GKI5_9ACTN</name>
<reference evidence="2 3" key="1">
    <citation type="journal article" date="2019" name="Int. J. Syst. Evol. Microbiol.">
        <title>The Global Catalogue of Microorganisms (GCM) 10K type strain sequencing project: providing services to taxonomists for standard genome sequencing and annotation.</title>
        <authorList>
            <consortium name="The Broad Institute Genomics Platform"/>
            <consortium name="The Broad Institute Genome Sequencing Center for Infectious Disease"/>
            <person name="Wu L."/>
            <person name="Ma J."/>
        </authorList>
    </citation>
    <scope>NUCLEOTIDE SEQUENCE [LARGE SCALE GENOMIC DNA]</scope>
    <source>
        <strain evidence="2 3">JCM 14307</strain>
    </source>
</reference>
<sequence>MLKNRVLLSSALLVLGLILLAVGGFIQFHDVSGFGWEQWNRPLGYVAAVLGIAAVIAAWPLPKARTTLGIELAVLSGLVILLGLANTGFRFIWVREEFEMVAFEFILFLLAVVLVATARAARTGAGGWLRLVGYLLGTTVLVYGTFLVGVEYYDRTMCGSEDSGDCLAVLGALFWAGGAIVVCVIAIAVIEGVLWRRRHPSRVPQHR</sequence>
<feature type="transmembrane region" description="Helical" evidence="1">
    <location>
        <begin position="131"/>
        <end position="153"/>
    </location>
</feature>
<dbReference type="Proteomes" id="UP001500280">
    <property type="component" value="Unassembled WGS sequence"/>
</dbReference>
<keyword evidence="1" id="KW-0812">Transmembrane</keyword>
<evidence type="ECO:0000256" key="1">
    <source>
        <dbReference type="SAM" id="Phobius"/>
    </source>
</evidence>
<organism evidence="2 3">
    <name type="scientific">Kribbella yunnanensis</name>
    <dbReference type="NCBI Taxonomy" id="190194"/>
    <lineage>
        <taxon>Bacteria</taxon>
        <taxon>Bacillati</taxon>
        <taxon>Actinomycetota</taxon>
        <taxon>Actinomycetes</taxon>
        <taxon>Propionibacteriales</taxon>
        <taxon>Kribbellaceae</taxon>
        <taxon>Kribbella</taxon>
    </lineage>
</organism>
<evidence type="ECO:0008006" key="4">
    <source>
        <dbReference type="Google" id="ProtNLM"/>
    </source>
</evidence>
<dbReference type="EMBL" id="BAAANF010000004">
    <property type="protein sequence ID" value="GAA1672694.1"/>
    <property type="molecule type" value="Genomic_DNA"/>
</dbReference>
<accession>A0ABN2GKI5</accession>
<evidence type="ECO:0000313" key="2">
    <source>
        <dbReference type="EMBL" id="GAA1672694.1"/>
    </source>
</evidence>
<feature type="transmembrane region" description="Helical" evidence="1">
    <location>
        <begin position="100"/>
        <end position="119"/>
    </location>
</feature>
<feature type="transmembrane region" description="Helical" evidence="1">
    <location>
        <begin position="73"/>
        <end position="94"/>
    </location>
</feature>
<feature type="transmembrane region" description="Helical" evidence="1">
    <location>
        <begin position="43"/>
        <end position="61"/>
    </location>
</feature>
<proteinExistence type="predicted"/>
<keyword evidence="1" id="KW-1133">Transmembrane helix</keyword>
<dbReference type="RefSeq" id="WP_344146927.1">
    <property type="nucleotide sequence ID" value="NZ_BAAANF010000004.1"/>
</dbReference>
<evidence type="ECO:0000313" key="3">
    <source>
        <dbReference type="Proteomes" id="UP001500280"/>
    </source>
</evidence>
<comment type="caution">
    <text evidence="2">The sequence shown here is derived from an EMBL/GenBank/DDBJ whole genome shotgun (WGS) entry which is preliminary data.</text>
</comment>